<dbReference type="InterPro" id="IPR005312">
    <property type="entry name" value="DUF1759"/>
</dbReference>
<dbReference type="SUPFAM" id="SSF57756">
    <property type="entry name" value="Retrovirus zinc finger-like domains"/>
    <property type="match status" value="1"/>
</dbReference>
<name>A0A8K0C990_IGNLU</name>
<dbReference type="EMBL" id="VTPC01090440">
    <property type="protein sequence ID" value="KAF2883310.1"/>
    <property type="molecule type" value="Genomic_DNA"/>
</dbReference>
<dbReference type="Gene3D" id="2.40.70.10">
    <property type="entry name" value="Acid Proteases"/>
    <property type="match status" value="1"/>
</dbReference>
<organism evidence="2 3">
    <name type="scientific">Ignelater luminosus</name>
    <name type="common">Cucubano</name>
    <name type="synonym">Pyrophorus luminosus</name>
    <dbReference type="NCBI Taxonomy" id="2038154"/>
    <lineage>
        <taxon>Eukaryota</taxon>
        <taxon>Metazoa</taxon>
        <taxon>Ecdysozoa</taxon>
        <taxon>Arthropoda</taxon>
        <taxon>Hexapoda</taxon>
        <taxon>Insecta</taxon>
        <taxon>Pterygota</taxon>
        <taxon>Neoptera</taxon>
        <taxon>Endopterygota</taxon>
        <taxon>Coleoptera</taxon>
        <taxon>Polyphaga</taxon>
        <taxon>Elateriformia</taxon>
        <taxon>Elateroidea</taxon>
        <taxon>Elateridae</taxon>
        <taxon>Agrypninae</taxon>
        <taxon>Pyrophorini</taxon>
        <taxon>Ignelater</taxon>
    </lineage>
</organism>
<feature type="region of interest" description="Disordered" evidence="1">
    <location>
        <begin position="51"/>
        <end position="78"/>
    </location>
</feature>
<accession>A0A8K0C990</accession>
<dbReference type="Proteomes" id="UP000801492">
    <property type="component" value="Unassembled WGS sequence"/>
</dbReference>
<gene>
    <name evidence="2" type="ORF">ILUMI_22870</name>
</gene>
<sequence length="712" mass="82038">MGKIIQVMKDPERESRDPKFHNEEENMEMNEREEFQDKYFELISRAEVFTKDKGDIDNQSQSSSSHTKQSISNINQPAVQNETRFSNITLPTIKLPTFDGTFTLRREFSNAFLSIIDSDKTIRPLEITDANYSISWEKLNKKYENKRKIIYNHVHHLLEIPLLGKDYLSGLTKMTVYPNRKGTDQNKLAASNKQISTAFATLKIECSLCKGEHEIRNCSNFSKLSPEERNQKARDLKLCINCMRKGHFLQNCLSKYKCRICSKKHHSLLHITTDKENKNSNNKNAQVNGHSTQVSLNCAIELVNNHVILSTAQIKASGSNGQKQIRVLLDSASQSHFITERVCDKLGLEKRPININVTGMGNKNVMIKHRVQITIHSMSCKFETMLEALVIPEITEELPSCILDMREFQIPSNIKLADPTFYQPSPIDMIIGAILFWELLCIGQIKRNNQPLLQKTKLGWIVSGGCGVPNSEEQPKQSASLALHELHENVERFWEADQVVAIKNKNSIDEEYCQDLFQQTTTRAEDGTFIVRIPFKVNPDKHLGSSYNKAVLRFQWLETKLSKSKDLKLQYSEFIQEYIRLKHMSLSELNISKSFFLPHHCVIRESSETTKLRVVFDGSSKPDDGQAINELQHIDPNLQNEIFSIIVRFELYEYVLIGDIEKIFRQIWIHPEDRRYQKILWRNKPNELLSVYDLRHISCAISGNSMSSTDLN</sequence>
<feature type="compositionally biased region" description="Low complexity" evidence="1">
    <location>
        <begin position="59"/>
        <end position="72"/>
    </location>
</feature>
<dbReference type="InterPro" id="IPR043502">
    <property type="entry name" value="DNA/RNA_pol_sf"/>
</dbReference>
<evidence type="ECO:0000313" key="3">
    <source>
        <dbReference type="Proteomes" id="UP000801492"/>
    </source>
</evidence>
<dbReference type="GO" id="GO:0071897">
    <property type="term" value="P:DNA biosynthetic process"/>
    <property type="evidence" value="ECO:0007669"/>
    <property type="project" value="UniProtKB-ARBA"/>
</dbReference>
<dbReference type="GO" id="GO:0008270">
    <property type="term" value="F:zinc ion binding"/>
    <property type="evidence" value="ECO:0007669"/>
    <property type="project" value="InterPro"/>
</dbReference>
<reference evidence="2" key="1">
    <citation type="submission" date="2019-08" db="EMBL/GenBank/DDBJ databases">
        <title>The genome of the North American firefly Photinus pyralis.</title>
        <authorList>
            <consortium name="Photinus pyralis genome working group"/>
            <person name="Fallon T.R."/>
            <person name="Sander Lower S.E."/>
            <person name="Weng J.-K."/>
        </authorList>
    </citation>
    <scope>NUCLEOTIDE SEQUENCE</scope>
    <source>
        <strain evidence="2">TRF0915ILg1</strain>
        <tissue evidence="2">Whole body</tissue>
    </source>
</reference>
<dbReference type="GO" id="GO:0003676">
    <property type="term" value="F:nucleic acid binding"/>
    <property type="evidence" value="ECO:0007669"/>
    <property type="project" value="InterPro"/>
</dbReference>
<comment type="caution">
    <text evidence="2">The sequence shown here is derived from an EMBL/GenBank/DDBJ whole genome shotgun (WGS) entry which is preliminary data.</text>
</comment>
<feature type="region of interest" description="Disordered" evidence="1">
    <location>
        <begin position="1"/>
        <end position="34"/>
    </location>
</feature>
<dbReference type="Pfam" id="PF03564">
    <property type="entry name" value="DUF1759"/>
    <property type="match status" value="1"/>
</dbReference>
<evidence type="ECO:0000256" key="1">
    <source>
        <dbReference type="SAM" id="MobiDB-lite"/>
    </source>
</evidence>
<dbReference type="InterPro" id="IPR036875">
    <property type="entry name" value="Znf_CCHC_sf"/>
</dbReference>
<feature type="compositionally biased region" description="Basic and acidic residues" evidence="1">
    <location>
        <begin position="9"/>
        <end position="34"/>
    </location>
</feature>
<protein>
    <recommendedName>
        <fullName evidence="4">Peptidase aspartic putative domain-containing protein</fullName>
    </recommendedName>
</protein>
<evidence type="ECO:0008006" key="4">
    <source>
        <dbReference type="Google" id="ProtNLM"/>
    </source>
</evidence>
<keyword evidence="3" id="KW-1185">Reference proteome</keyword>
<dbReference type="OrthoDB" id="6779063at2759"/>
<dbReference type="PANTHER" id="PTHR47331">
    <property type="entry name" value="PHD-TYPE DOMAIN-CONTAINING PROTEIN"/>
    <property type="match status" value="1"/>
</dbReference>
<evidence type="ECO:0000313" key="2">
    <source>
        <dbReference type="EMBL" id="KAF2883310.1"/>
    </source>
</evidence>
<proteinExistence type="predicted"/>
<dbReference type="PANTHER" id="PTHR47331:SF5">
    <property type="entry name" value="RIBONUCLEASE H"/>
    <property type="match status" value="1"/>
</dbReference>
<dbReference type="AlphaFoldDB" id="A0A8K0C990"/>
<dbReference type="InterPro" id="IPR021109">
    <property type="entry name" value="Peptidase_aspartic_dom_sf"/>
</dbReference>
<dbReference type="SUPFAM" id="SSF56672">
    <property type="entry name" value="DNA/RNA polymerases"/>
    <property type="match status" value="1"/>
</dbReference>